<keyword evidence="1" id="KW-0812">Transmembrane</keyword>
<name>A0A3A8R0L1_9BACT</name>
<organism evidence="2 3">
    <name type="scientific">Corallococcus aberystwythensis</name>
    <dbReference type="NCBI Taxonomy" id="2316722"/>
    <lineage>
        <taxon>Bacteria</taxon>
        <taxon>Pseudomonadati</taxon>
        <taxon>Myxococcota</taxon>
        <taxon>Myxococcia</taxon>
        <taxon>Myxococcales</taxon>
        <taxon>Cystobacterineae</taxon>
        <taxon>Myxococcaceae</taxon>
        <taxon>Corallococcus</taxon>
    </lineage>
</organism>
<feature type="transmembrane region" description="Helical" evidence="1">
    <location>
        <begin position="54"/>
        <end position="75"/>
    </location>
</feature>
<keyword evidence="1" id="KW-0472">Membrane</keyword>
<feature type="transmembrane region" description="Helical" evidence="1">
    <location>
        <begin position="95"/>
        <end position="114"/>
    </location>
</feature>
<accession>A0A3A8R0L1</accession>
<reference evidence="3" key="1">
    <citation type="submission" date="2018-09" db="EMBL/GenBank/DDBJ databases">
        <authorList>
            <person name="Livingstone P.G."/>
            <person name="Whitworth D.E."/>
        </authorList>
    </citation>
    <scope>NUCLEOTIDE SEQUENCE [LARGE SCALE GENOMIC DNA]</scope>
    <source>
        <strain evidence="3">AB050A</strain>
    </source>
</reference>
<evidence type="ECO:0000256" key="1">
    <source>
        <dbReference type="SAM" id="Phobius"/>
    </source>
</evidence>
<feature type="transmembrane region" description="Helical" evidence="1">
    <location>
        <begin position="148"/>
        <end position="170"/>
    </location>
</feature>
<evidence type="ECO:0000313" key="3">
    <source>
        <dbReference type="Proteomes" id="UP000267003"/>
    </source>
</evidence>
<dbReference type="Proteomes" id="UP000267003">
    <property type="component" value="Unassembled WGS sequence"/>
</dbReference>
<gene>
    <name evidence="2" type="ORF">D7W81_01680</name>
</gene>
<proteinExistence type="predicted"/>
<comment type="caution">
    <text evidence="2">The sequence shown here is derived from an EMBL/GenBank/DDBJ whole genome shotgun (WGS) entry which is preliminary data.</text>
</comment>
<feature type="transmembrane region" description="Helical" evidence="1">
    <location>
        <begin position="121"/>
        <end position="142"/>
    </location>
</feature>
<sequence>MLWLSFGPEVAWGQARDPESLNLLVPPGMAPEPSFAPGTGLVKASNDYRVGKHLGLGVLMGSAGFVSGTLTGLLIGMGVDSQCDVSGCPGSPTSLIPTGLGAAIGTSIPIYFAGRMSGGEGGYGLTLLGASLGALPSALLTLSDDSTLHSVGIIGLVVMPFVGSFLGYGLSQSLEGTGAWPPTTPVLPGAQVTPVFGMSKKGAVVGGLMGQF</sequence>
<keyword evidence="3" id="KW-1185">Reference proteome</keyword>
<dbReference type="AlphaFoldDB" id="A0A3A8R0L1"/>
<keyword evidence="1" id="KW-1133">Transmembrane helix</keyword>
<evidence type="ECO:0000313" key="2">
    <source>
        <dbReference type="EMBL" id="RKH74393.1"/>
    </source>
</evidence>
<dbReference type="EMBL" id="RAWK01000006">
    <property type="protein sequence ID" value="RKH74393.1"/>
    <property type="molecule type" value="Genomic_DNA"/>
</dbReference>
<protein>
    <submittedName>
        <fullName evidence="2">Uncharacterized protein</fullName>
    </submittedName>
</protein>